<protein>
    <submittedName>
        <fullName evidence="3">Putative secreted protein</fullName>
    </submittedName>
</protein>
<dbReference type="SUPFAM" id="SSF52266">
    <property type="entry name" value="SGNH hydrolase"/>
    <property type="match status" value="1"/>
</dbReference>
<dbReference type="PANTHER" id="PTHR43784:SF2">
    <property type="entry name" value="GDSL-LIKE LIPASE_ACYLHYDROLASE, PUTATIVE (AFU_ORTHOLOGUE AFUA_2G00820)-RELATED"/>
    <property type="match status" value="1"/>
</dbReference>
<evidence type="ECO:0000313" key="3">
    <source>
        <dbReference type="EMBL" id="CUS44478.1"/>
    </source>
</evidence>
<sequence>MRSFRPCLSLAVMALMFQPLTAAGQSGWIWTRSWQAVPMERPGPRPAPPGQSAQPQQPAPADVTYRMIARLSAGGTALRLRLSNETAAEPRPIGAVHVGLAGPTGEVVAGSDRVVTFGGDASPVIPAGAPLVSDPVALKAGPLARVVVSIHVPGDTTSLSVHPAGLATTQIVPGDQSAAPSLAPGNTTNTMRVVLTGIDVSGGPATSTIVTIGDSITDGSNSTSDTDRRWPDVLAERLARAGKTGFAVANAGISGNRLLSTGSGPAALARFDRDVLSVPGVRYVVILEGINDIGGATRSKVALPTVADITGAYRQMIDRAHDRGIKVIGATVLPYKGAGYYGADGDAVRIAVNGWIRTPGHFDGVIDFDRAVADKDDPLRMARPYDSGDALHPGDAGYRAMGEAIDLNLFR</sequence>
<dbReference type="PANTHER" id="PTHR43784">
    <property type="entry name" value="GDSL-LIKE LIPASE/ACYLHYDROLASE, PUTATIVE (AFU_ORTHOLOGUE AFUA_2G00820)-RELATED"/>
    <property type="match status" value="1"/>
</dbReference>
<dbReference type="Pfam" id="PF13472">
    <property type="entry name" value="Lipase_GDSL_2"/>
    <property type="match status" value="1"/>
</dbReference>
<feature type="region of interest" description="Disordered" evidence="1">
    <location>
        <begin position="39"/>
        <end position="61"/>
    </location>
</feature>
<dbReference type="InterPro" id="IPR013830">
    <property type="entry name" value="SGNH_hydro"/>
</dbReference>
<dbReference type="CDD" id="cd01830">
    <property type="entry name" value="XynE_like"/>
    <property type="match status" value="1"/>
</dbReference>
<dbReference type="AlphaFoldDB" id="A0A160TJM5"/>
<reference evidence="3" key="1">
    <citation type="submission" date="2015-10" db="EMBL/GenBank/DDBJ databases">
        <authorList>
            <person name="Gilbert D.G."/>
        </authorList>
    </citation>
    <scope>NUCLEOTIDE SEQUENCE</scope>
</reference>
<dbReference type="Gene3D" id="3.40.50.1110">
    <property type="entry name" value="SGNH hydrolase"/>
    <property type="match status" value="1"/>
</dbReference>
<feature type="compositionally biased region" description="Low complexity" evidence="1">
    <location>
        <begin position="50"/>
        <end position="61"/>
    </location>
</feature>
<feature type="domain" description="SGNH hydrolase-type esterase" evidence="2">
    <location>
        <begin position="212"/>
        <end position="400"/>
    </location>
</feature>
<gene>
    <name evidence="3" type="ORF">MGWOODY_Smn2566</name>
</gene>
<dbReference type="InterPro" id="IPR053140">
    <property type="entry name" value="GDSL_Rv0518-like"/>
</dbReference>
<proteinExistence type="predicted"/>
<dbReference type="InterPro" id="IPR036514">
    <property type="entry name" value="SGNH_hydro_sf"/>
</dbReference>
<dbReference type="EMBL" id="CZQE01000153">
    <property type="protein sequence ID" value="CUS44478.1"/>
    <property type="molecule type" value="Genomic_DNA"/>
</dbReference>
<evidence type="ECO:0000259" key="2">
    <source>
        <dbReference type="Pfam" id="PF13472"/>
    </source>
</evidence>
<organism evidence="3">
    <name type="scientific">hydrothermal vent metagenome</name>
    <dbReference type="NCBI Taxonomy" id="652676"/>
    <lineage>
        <taxon>unclassified sequences</taxon>
        <taxon>metagenomes</taxon>
        <taxon>ecological metagenomes</taxon>
    </lineage>
</organism>
<accession>A0A160TJM5</accession>
<name>A0A160TJM5_9ZZZZ</name>
<evidence type="ECO:0000256" key="1">
    <source>
        <dbReference type="SAM" id="MobiDB-lite"/>
    </source>
</evidence>